<dbReference type="InterPro" id="IPR029052">
    <property type="entry name" value="Metallo-depent_PP-like"/>
</dbReference>
<dbReference type="RefSeq" id="WP_398279552.1">
    <property type="nucleotide sequence ID" value="NZ_JBITLV010000003.1"/>
</dbReference>
<feature type="domain" description="PhoD-like phosphatase metallophosphatase" evidence="1">
    <location>
        <begin position="4"/>
        <end position="248"/>
    </location>
</feature>
<gene>
    <name evidence="2" type="ORF">ACIB24_10970</name>
</gene>
<dbReference type="InterPro" id="IPR018946">
    <property type="entry name" value="PhoD-like_MPP"/>
</dbReference>
<dbReference type="PANTHER" id="PTHR33987">
    <property type="entry name" value="CALCINEURIN-LIKE METALLO-PHOSPHOESTERASE SUPERFAMILY PROTEIN"/>
    <property type="match status" value="1"/>
</dbReference>
<evidence type="ECO:0000259" key="1">
    <source>
        <dbReference type="Pfam" id="PF09423"/>
    </source>
</evidence>
<organism evidence="2 3">
    <name type="scientific">Spongisporangium articulatum</name>
    <dbReference type="NCBI Taxonomy" id="3362603"/>
    <lineage>
        <taxon>Bacteria</taxon>
        <taxon>Bacillati</taxon>
        <taxon>Actinomycetota</taxon>
        <taxon>Actinomycetes</taxon>
        <taxon>Kineosporiales</taxon>
        <taxon>Kineosporiaceae</taxon>
        <taxon>Spongisporangium</taxon>
    </lineage>
</organism>
<dbReference type="InterPro" id="IPR038607">
    <property type="entry name" value="PhoD-like_sf"/>
</dbReference>
<comment type="caution">
    <text evidence="2">The sequence shown here is derived from an EMBL/GenBank/DDBJ whole genome shotgun (WGS) entry which is preliminary data.</text>
</comment>
<dbReference type="PANTHER" id="PTHR33987:SF1">
    <property type="entry name" value="CALCINEURIN-LIKE METALLO-PHOSPHOESTERASE SUPERFAMILY PROTEIN"/>
    <property type="match status" value="1"/>
</dbReference>
<protein>
    <submittedName>
        <fullName evidence="2">Alkaline phosphatase D family protein</fullName>
    </submittedName>
</protein>
<name>A0ABW8AMI6_9ACTN</name>
<dbReference type="SUPFAM" id="SSF56300">
    <property type="entry name" value="Metallo-dependent phosphatases"/>
    <property type="match status" value="1"/>
</dbReference>
<dbReference type="Proteomes" id="UP001612915">
    <property type="component" value="Unassembled WGS sequence"/>
</dbReference>
<accession>A0ABW8AMI6</accession>
<dbReference type="Pfam" id="PF09423">
    <property type="entry name" value="PhoD"/>
    <property type="match status" value="1"/>
</dbReference>
<proteinExistence type="predicted"/>
<evidence type="ECO:0000313" key="3">
    <source>
        <dbReference type="Proteomes" id="UP001612915"/>
    </source>
</evidence>
<evidence type="ECO:0000313" key="2">
    <source>
        <dbReference type="EMBL" id="MFI7587584.1"/>
    </source>
</evidence>
<dbReference type="EMBL" id="JBITLV010000003">
    <property type="protein sequence ID" value="MFI7587584.1"/>
    <property type="molecule type" value="Genomic_DNA"/>
</dbReference>
<keyword evidence="3" id="KW-1185">Reference proteome</keyword>
<dbReference type="Gene3D" id="3.60.21.70">
    <property type="entry name" value="PhoD-like phosphatase"/>
    <property type="match status" value="1"/>
</dbReference>
<sequence>MKIAAASCAKLSEDAEQLAWAEIQAAEPDVLLLGGDNVYLANDALATPAALTAGLRAQYKKQFAVPTFKALLADLKRRGGEVVPIYDDHDFLGDNRCGRDDRNKRGGAASLRRAARDEFVRQFAKFGVKAPDSGGVYRVLRRGLVDIFVVDGRYHRHSLNAEEAARPVAFLSRPQWDWLERELAQPTSARYTVLLSGTTVHNFAADPEVEDRNVESWERYTAAYERLLGLLGDRPGTVVVSGDIHVNRLTGARGLLEVVTSGVARKTVHAPKRPLRNWALLTFDQAGMTIEQHSLSKTLAPKNATRTVRFDDWQLPPLDAVSIRPPVHPPAPKR</sequence>
<reference evidence="2 3" key="1">
    <citation type="submission" date="2024-10" db="EMBL/GenBank/DDBJ databases">
        <title>The Natural Products Discovery Center: Release of the First 8490 Sequenced Strains for Exploring Actinobacteria Biosynthetic Diversity.</title>
        <authorList>
            <person name="Kalkreuter E."/>
            <person name="Kautsar S.A."/>
            <person name="Yang D."/>
            <person name="Bader C.D."/>
            <person name="Teijaro C.N."/>
            <person name="Fluegel L."/>
            <person name="Davis C.M."/>
            <person name="Simpson J.R."/>
            <person name="Lauterbach L."/>
            <person name="Steele A.D."/>
            <person name="Gui C."/>
            <person name="Meng S."/>
            <person name="Li G."/>
            <person name="Viehrig K."/>
            <person name="Ye F."/>
            <person name="Su P."/>
            <person name="Kiefer A.F."/>
            <person name="Nichols A."/>
            <person name="Cepeda A.J."/>
            <person name="Yan W."/>
            <person name="Fan B."/>
            <person name="Jiang Y."/>
            <person name="Adhikari A."/>
            <person name="Zheng C.-J."/>
            <person name="Schuster L."/>
            <person name="Cowan T.M."/>
            <person name="Smanski M.J."/>
            <person name="Chevrette M.G."/>
            <person name="De Carvalho L.P.S."/>
            <person name="Shen B."/>
        </authorList>
    </citation>
    <scope>NUCLEOTIDE SEQUENCE [LARGE SCALE GENOMIC DNA]</scope>
    <source>
        <strain evidence="2 3">NPDC049639</strain>
    </source>
</reference>